<evidence type="ECO:0000313" key="1">
    <source>
        <dbReference type="EMBL" id="GJU09106.1"/>
    </source>
</evidence>
<reference evidence="1" key="1">
    <citation type="journal article" date="2022" name="Int. J. Mol. Sci.">
        <title>Draft Genome of Tanacetum Coccineum: Genomic Comparison of Closely Related Tanacetum-Family Plants.</title>
        <authorList>
            <person name="Yamashiro T."/>
            <person name="Shiraishi A."/>
            <person name="Nakayama K."/>
            <person name="Satake H."/>
        </authorList>
    </citation>
    <scope>NUCLEOTIDE SEQUENCE</scope>
</reference>
<organism evidence="1 2">
    <name type="scientific">Tanacetum coccineum</name>
    <dbReference type="NCBI Taxonomy" id="301880"/>
    <lineage>
        <taxon>Eukaryota</taxon>
        <taxon>Viridiplantae</taxon>
        <taxon>Streptophyta</taxon>
        <taxon>Embryophyta</taxon>
        <taxon>Tracheophyta</taxon>
        <taxon>Spermatophyta</taxon>
        <taxon>Magnoliopsida</taxon>
        <taxon>eudicotyledons</taxon>
        <taxon>Gunneridae</taxon>
        <taxon>Pentapetalae</taxon>
        <taxon>asterids</taxon>
        <taxon>campanulids</taxon>
        <taxon>Asterales</taxon>
        <taxon>Asteraceae</taxon>
        <taxon>Asteroideae</taxon>
        <taxon>Anthemideae</taxon>
        <taxon>Anthemidinae</taxon>
        <taxon>Tanacetum</taxon>
    </lineage>
</organism>
<name>A0ABQ5J9Y8_9ASTR</name>
<reference evidence="1" key="2">
    <citation type="submission" date="2022-01" db="EMBL/GenBank/DDBJ databases">
        <authorList>
            <person name="Yamashiro T."/>
            <person name="Shiraishi A."/>
            <person name="Satake H."/>
            <person name="Nakayama K."/>
        </authorList>
    </citation>
    <scope>NUCLEOTIDE SEQUENCE</scope>
</reference>
<comment type="caution">
    <text evidence="1">The sequence shown here is derived from an EMBL/GenBank/DDBJ whole genome shotgun (WGS) entry which is preliminary data.</text>
</comment>
<sequence>MDIISWLMPLSLKDSVTSIVGRLIVASSANFIWQERNNRVHAKPSRNEHQVAKIVVETVRSKLASISFKNKLQVMQMKATWKIA</sequence>
<evidence type="ECO:0000313" key="2">
    <source>
        <dbReference type="Proteomes" id="UP001151760"/>
    </source>
</evidence>
<dbReference type="Proteomes" id="UP001151760">
    <property type="component" value="Unassembled WGS sequence"/>
</dbReference>
<keyword evidence="2" id="KW-1185">Reference proteome</keyword>
<accession>A0ABQ5J9Y8</accession>
<protein>
    <submittedName>
        <fullName evidence="1">Uncharacterized protein</fullName>
    </submittedName>
</protein>
<dbReference type="EMBL" id="BQNB010021697">
    <property type="protein sequence ID" value="GJU09106.1"/>
    <property type="molecule type" value="Genomic_DNA"/>
</dbReference>
<gene>
    <name evidence="1" type="ORF">Tco_1125536</name>
</gene>
<proteinExistence type="predicted"/>